<sequence>MFWGPLVGTLALTLLIGHLTKRRFRRLALLPLGLLLIPLVEGIHEWRAGGLFRELVPLLWGMIGGAIFLGWLAGWKFCRGKERVP</sequence>
<keyword evidence="1" id="KW-1133">Transmembrane helix</keyword>
<evidence type="ECO:0000313" key="2">
    <source>
        <dbReference type="EMBL" id="MEQ2456933.1"/>
    </source>
</evidence>
<keyword evidence="3" id="KW-1185">Reference proteome</keyword>
<name>A0ABV1EQN9_9FIRM</name>
<evidence type="ECO:0000313" key="3">
    <source>
        <dbReference type="Proteomes" id="UP001440599"/>
    </source>
</evidence>
<evidence type="ECO:0000256" key="1">
    <source>
        <dbReference type="SAM" id="Phobius"/>
    </source>
</evidence>
<reference evidence="2 3" key="1">
    <citation type="submission" date="2024-03" db="EMBL/GenBank/DDBJ databases">
        <title>Human intestinal bacterial collection.</title>
        <authorList>
            <person name="Pauvert C."/>
            <person name="Hitch T.C.A."/>
            <person name="Clavel T."/>
        </authorList>
    </citation>
    <scope>NUCLEOTIDE SEQUENCE [LARGE SCALE GENOMIC DNA]</scope>
    <source>
        <strain evidence="2 3">CLA-AP-H34</strain>
    </source>
</reference>
<feature type="transmembrane region" description="Helical" evidence="1">
    <location>
        <begin position="58"/>
        <end position="78"/>
    </location>
</feature>
<protein>
    <recommendedName>
        <fullName evidence="4">Tat pathway signal protein</fullName>
    </recommendedName>
</protein>
<gene>
    <name evidence="2" type="ORF">WMO45_10390</name>
</gene>
<comment type="caution">
    <text evidence="2">The sequence shown here is derived from an EMBL/GenBank/DDBJ whole genome shotgun (WGS) entry which is preliminary data.</text>
</comment>
<proteinExistence type="predicted"/>
<organism evidence="2 3">
    <name type="scientific">Flavonifractor hominis</name>
    <dbReference type="NCBI Taxonomy" id="3133178"/>
    <lineage>
        <taxon>Bacteria</taxon>
        <taxon>Bacillati</taxon>
        <taxon>Bacillota</taxon>
        <taxon>Clostridia</taxon>
        <taxon>Eubacteriales</taxon>
        <taxon>Oscillospiraceae</taxon>
        <taxon>Flavonifractor</taxon>
    </lineage>
</organism>
<dbReference type="Proteomes" id="UP001440599">
    <property type="component" value="Unassembled WGS sequence"/>
</dbReference>
<evidence type="ECO:0008006" key="4">
    <source>
        <dbReference type="Google" id="ProtNLM"/>
    </source>
</evidence>
<keyword evidence="1" id="KW-0472">Membrane</keyword>
<accession>A0ABV1EQN9</accession>
<keyword evidence="1" id="KW-0812">Transmembrane</keyword>
<dbReference type="EMBL" id="JBBMFT010000006">
    <property type="protein sequence ID" value="MEQ2456933.1"/>
    <property type="molecule type" value="Genomic_DNA"/>
</dbReference>